<reference evidence="9 10" key="1">
    <citation type="journal article" date="2019" name="Sci. Rep.">
        <title>Comparative genomics of chytrid fungi reveal insights into the obligate biotrophic and pathogenic lifestyle of Synchytrium endobioticum.</title>
        <authorList>
            <person name="van de Vossenberg B.T.L.H."/>
            <person name="Warris S."/>
            <person name="Nguyen H.D.T."/>
            <person name="van Gent-Pelzer M.P.E."/>
            <person name="Joly D.L."/>
            <person name="van de Geest H.C."/>
            <person name="Bonants P.J.M."/>
            <person name="Smith D.S."/>
            <person name="Levesque C.A."/>
            <person name="van der Lee T.A.J."/>
        </authorList>
    </citation>
    <scope>NUCLEOTIDE SEQUENCE [LARGE SCALE GENOMIC DNA]</scope>
    <source>
        <strain evidence="9 10">CBS 809.83</strain>
    </source>
</reference>
<evidence type="ECO:0000313" key="10">
    <source>
        <dbReference type="Proteomes" id="UP000318582"/>
    </source>
</evidence>
<keyword evidence="5" id="KW-0256">Endoplasmic reticulum</keyword>
<evidence type="ECO:0000256" key="1">
    <source>
        <dbReference type="ARBA" id="ARBA00004477"/>
    </source>
</evidence>
<sequence>MSPPTTPSIISLPRFSPHATRTNLATLQYARSSLAFVSGGAAGILGLHGWLHGFLFYLASSLALSLMLWAKAGFKTTKYFATPDVLWVNEVAGNAFSYLLFWTLAYGLVHVYD</sequence>
<evidence type="ECO:0000313" key="9">
    <source>
        <dbReference type="EMBL" id="TPX55658.1"/>
    </source>
</evidence>
<name>A0A507DXH3_9FUNG</name>
<dbReference type="GO" id="GO:0000045">
    <property type="term" value="P:autophagosome assembly"/>
    <property type="evidence" value="ECO:0007669"/>
    <property type="project" value="TreeGrafter"/>
</dbReference>
<dbReference type="InterPro" id="IPR008504">
    <property type="entry name" value="Emc6"/>
</dbReference>
<evidence type="ECO:0000256" key="5">
    <source>
        <dbReference type="ARBA" id="ARBA00022824"/>
    </source>
</evidence>
<protein>
    <recommendedName>
        <fullName evidence="3">ER membrane protein complex subunit 6</fullName>
    </recommendedName>
</protein>
<dbReference type="Pfam" id="PF07019">
    <property type="entry name" value="EMC6"/>
    <property type="match status" value="1"/>
</dbReference>
<keyword evidence="10" id="KW-1185">Reference proteome</keyword>
<dbReference type="OrthoDB" id="16510at2759"/>
<keyword evidence="6 8" id="KW-1133">Transmembrane helix</keyword>
<proteinExistence type="inferred from homology"/>
<gene>
    <name evidence="9" type="ORF">PhCBS80983_g05138</name>
</gene>
<evidence type="ECO:0000256" key="3">
    <source>
        <dbReference type="ARBA" id="ARBA00020827"/>
    </source>
</evidence>
<feature type="transmembrane region" description="Helical" evidence="8">
    <location>
        <begin position="54"/>
        <end position="72"/>
    </location>
</feature>
<dbReference type="Proteomes" id="UP000318582">
    <property type="component" value="Unassembled WGS sequence"/>
</dbReference>
<dbReference type="InterPro" id="IPR029008">
    <property type="entry name" value="EMC6-like"/>
</dbReference>
<comment type="similarity">
    <text evidence="2">Belongs to the EMC6 family.</text>
</comment>
<comment type="caution">
    <text evidence="9">The sequence shown here is derived from an EMBL/GenBank/DDBJ whole genome shotgun (WGS) entry which is preliminary data.</text>
</comment>
<dbReference type="PANTHER" id="PTHR20994">
    <property type="entry name" value="ER MEMBRANE PROTEIN COMPLEX SUBUNIT 6"/>
    <property type="match status" value="1"/>
</dbReference>
<organism evidence="9 10">
    <name type="scientific">Powellomyces hirtus</name>
    <dbReference type="NCBI Taxonomy" id="109895"/>
    <lineage>
        <taxon>Eukaryota</taxon>
        <taxon>Fungi</taxon>
        <taxon>Fungi incertae sedis</taxon>
        <taxon>Chytridiomycota</taxon>
        <taxon>Chytridiomycota incertae sedis</taxon>
        <taxon>Chytridiomycetes</taxon>
        <taxon>Spizellomycetales</taxon>
        <taxon>Powellomycetaceae</taxon>
        <taxon>Powellomyces</taxon>
    </lineage>
</organism>
<dbReference type="GO" id="GO:0072546">
    <property type="term" value="C:EMC complex"/>
    <property type="evidence" value="ECO:0007669"/>
    <property type="project" value="InterPro"/>
</dbReference>
<dbReference type="EMBL" id="QEAQ01000100">
    <property type="protein sequence ID" value="TPX55658.1"/>
    <property type="molecule type" value="Genomic_DNA"/>
</dbReference>
<accession>A0A507DXH3</accession>
<evidence type="ECO:0000256" key="6">
    <source>
        <dbReference type="ARBA" id="ARBA00022989"/>
    </source>
</evidence>
<keyword evidence="4 8" id="KW-0812">Transmembrane</keyword>
<dbReference type="STRING" id="109895.A0A507DXH3"/>
<dbReference type="AlphaFoldDB" id="A0A507DXH3"/>
<keyword evidence="7 8" id="KW-0472">Membrane</keyword>
<evidence type="ECO:0000256" key="4">
    <source>
        <dbReference type="ARBA" id="ARBA00022692"/>
    </source>
</evidence>
<evidence type="ECO:0000256" key="2">
    <source>
        <dbReference type="ARBA" id="ARBA00009436"/>
    </source>
</evidence>
<dbReference type="PANTHER" id="PTHR20994:SF0">
    <property type="entry name" value="ER MEMBRANE PROTEIN COMPLEX SUBUNIT 6"/>
    <property type="match status" value="1"/>
</dbReference>
<comment type="subcellular location">
    <subcellularLocation>
        <location evidence="1">Endoplasmic reticulum membrane</location>
        <topology evidence="1">Multi-pass membrane protein</topology>
    </subcellularLocation>
</comment>
<evidence type="ECO:0000256" key="7">
    <source>
        <dbReference type="ARBA" id="ARBA00023136"/>
    </source>
</evidence>
<dbReference type="GO" id="GO:0034975">
    <property type="term" value="P:protein folding in endoplasmic reticulum"/>
    <property type="evidence" value="ECO:0007669"/>
    <property type="project" value="TreeGrafter"/>
</dbReference>
<evidence type="ECO:0000256" key="8">
    <source>
        <dbReference type="SAM" id="Phobius"/>
    </source>
</evidence>
<feature type="transmembrane region" description="Helical" evidence="8">
    <location>
        <begin position="92"/>
        <end position="112"/>
    </location>
</feature>